<dbReference type="InterPro" id="IPR002110">
    <property type="entry name" value="Ankyrin_rpt"/>
</dbReference>
<feature type="repeat" description="ANK" evidence="2">
    <location>
        <begin position="83"/>
        <end position="109"/>
    </location>
</feature>
<dbReference type="PANTHER" id="PTHR24118">
    <property type="entry name" value="POTE ANKYRIN DOMAIN"/>
    <property type="match status" value="1"/>
</dbReference>
<dbReference type="SUPFAM" id="SSF48403">
    <property type="entry name" value="Ankyrin repeat"/>
    <property type="match status" value="1"/>
</dbReference>
<feature type="repeat" description="ANK" evidence="2">
    <location>
        <begin position="50"/>
        <end position="82"/>
    </location>
</feature>
<sequence>MLKYRGLEDDHVESQELHLAVSMDNPQLLSELLSRVRYKNYIDSRSGWGVPMTPLRLAASNGSLECLNILLANGSEVDILDVKAQTPLFAAVSAGHLECVRALLKVGANPCGSVHNNCTPVLTAAREGNAKILKELLDYGADANVRAKVANRFTPNPNCTGPLYLAAVYGHLDCFRFLLFYGADPNYNCTDRQLLTNMKSRQSVLEICLKHRCDPEFVQLLIEFGADLYLPNIQALSLVDTPSLKLIEREKGHPRPLMSQCRLVIRRLLQQIGKLHLIDQLQIPDRIVRYLQHQNS</sequence>
<dbReference type="Gene3D" id="1.10.750.20">
    <property type="entry name" value="SOCS box"/>
    <property type="match status" value="1"/>
</dbReference>
<dbReference type="EMBL" id="DYDO01000007">
    <property type="protein sequence ID" value="DBA21071.1"/>
    <property type="molecule type" value="Genomic_DNA"/>
</dbReference>
<dbReference type="PANTHER" id="PTHR24118:SF99">
    <property type="entry name" value="POTE ANKYRIN DOMAIN FAMILY MEMBER 3C-RELATED"/>
    <property type="match status" value="1"/>
</dbReference>
<dbReference type="Proteomes" id="UP001181693">
    <property type="component" value="Unassembled WGS sequence"/>
</dbReference>
<dbReference type="Gene3D" id="1.25.40.20">
    <property type="entry name" value="Ankyrin repeat-containing domain"/>
    <property type="match status" value="1"/>
</dbReference>
<evidence type="ECO:0000256" key="1">
    <source>
        <dbReference type="ARBA" id="ARBA00004906"/>
    </source>
</evidence>
<evidence type="ECO:0000313" key="5">
    <source>
        <dbReference type="Proteomes" id="UP001181693"/>
    </source>
</evidence>
<feature type="repeat" description="ANK" evidence="2">
    <location>
        <begin position="158"/>
        <end position="190"/>
    </location>
</feature>
<dbReference type="Pfam" id="PF12796">
    <property type="entry name" value="Ank_2"/>
    <property type="match status" value="1"/>
</dbReference>
<dbReference type="PRINTS" id="PR01415">
    <property type="entry name" value="ANKYRIN"/>
</dbReference>
<dbReference type="SUPFAM" id="SSF158235">
    <property type="entry name" value="SOCS box-like"/>
    <property type="match status" value="1"/>
</dbReference>
<feature type="repeat" description="ANK" evidence="2">
    <location>
        <begin position="116"/>
        <end position="148"/>
    </location>
</feature>
<evidence type="ECO:0000256" key="2">
    <source>
        <dbReference type="PROSITE-ProRule" id="PRU00023"/>
    </source>
</evidence>
<feature type="domain" description="SOCS box" evidence="3">
    <location>
        <begin position="246"/>
        <end position="296"/>
    </location>
</feature>
<dbReference type="PROSITE" id="PS50225">
    <property type="entry name" value="SOCS"/>
    <property type="match status" value="1"/>
</dbReference>
<dbReference type="GO" id="GO:0035556">
    <property type="term" value="P:intracellular signal transduction"/>
    <property type="evidence" value="ECO:0007669"/>
    <property type="project" value="InterPro"/>
</dbReference>
<dbReference type="SMART" id="SM00969">
    <property type="entry name" value="SOCS_box"/>
    <property type="match status" value="1"/>
</dbReference>
<dbReference type="Pfam" id="PF07525">
    <property type="entry name" value="SOCS_box"/>
    <property type="match status" value="1"/>
</dbReference>
<evidence type="ECO:0000313" key="4">
    <source>
        <dbReference type="EMBL" id="DBA21071.1"/>
    </source>
</evidence>
<proteinExistence type="predicted"/>
<organism evidence="4 5">
    <name type="scientific">Pyxicephalus adspersus</name>
    <name type="common">African bullfrog</name>
    <dbReference type="NCBI Taxonomy" id="30357"/>
    <lineage>
        <taxon>Eukaryota</taxon>
        <taxon>Metazoa</taxon>
        <taxon>Chordata</taxon>
        <taxon>Craniata</taxon>
        <taxon>Vertebrata</taxon>
        <taxon>Euteleostomi</taxon>
        <taxon>Amphibia</taxon>
        <taxon>Batrachia</taxon>
        <taxon>Anura</taxon>
        <taxon>Neobatrachia</taxon>
        <taxon>Ranoidea</taxon>
        <taxon>Pyxicephalidae</taxon>
        <taxon>Pyxicephalinae</taxon>
        <taxon>Pyxicephalus</taxon>
    </lineage>
</organism>
<accession>A0AAV2ZWB8</accession>
<dbReference type="PROSITE" id="PS50088">
    <property type="entry name" value="ANK_REPEAT"/>
    <property type="match status" value="4"/>
</dbReference>
<dbReference type="PROSITE" id="PS50297">
    <property type="entry name" value="ANK_REP_REGION"/>
    <property type="match status" value="4"/>
</dbReference>
<reference evidence="4" key="1">
    <citation type="thesis" date="2020" institute="ProQuest LLC" country="789 East Eisenhower Parkway, Ann Arbor, MI, USA">
        <title>Comparative Genomics and Chromosome Evolution.</title>
        <authorList>
            <person name="Mudd A.B."/>
        </authorList>
    </citation>
    <scope>NUCLEOTIDE SEQUENCE</scope>
    <source>
        <strain evidence="4">1538</strain>
        <tissue evidence="4">Blood</tissue>
    </source>
</reference>
<gene>
    <name evidence="4" type="ORF">GDO54_017791</name>
</gene>
<comment type="caution">
    <text evidence="4">The sequence shown here is derived from an EMBL/GenBank/DDBJ whole genome shotgun (WGS) entry which is preliminary data.</text>
</comment>
<dbReference type="InterPro" id="IPR036036">
    <property type="entry name" value="SOCS_box-like_dom_sf"/>
</dbReference>
<dbReference type="InterPro" id="IPR036770">
    <property type="entry name" value="Ankyrin_rpt-contain_sf"/>
</dbReference>
<dbReference type="Pfam" id="PF00023">
    <property type="entry name" value="Ank"/>
    <property type="match status" value="1"/>
</dbReference>
<name>A0AAV2ZWB8_PYXAD</name>
<keyword evidence="2" id="KW-0040">ANK repeat</keyword>
<protein>
    <recommendedName>
        <fullName evidence="3">SOCS box domain-containing protein</fullName>
    </recommendedName>
</protein>
<dbReference type="AlphaFoldDB" id="A0AAV2ZWB8"/>
<comment type="pathway">
    <text evidence="1">Protein modification; protein ubiquitination.</text>
</comment>
<dbReference type="InterPro" id="IPR001496">
    <property type="entry name" value="SOCS_box"/>
</dbReference>
<evidence type="ECO:0000259" key="3">
    <source>
        <dbReference type="PROSITE" id="PS50225"/>
    </source>
</evidence>
<dbReference type="SMART" id="SM00248">
    <property type="entry name" value="ANK"/>
    <property type="match status" value="6"/>
</dbReference>
<keyword evidence="5" id="KW-1185">Reference proteome</keyword>